<accession>A0ABS1WAM5</accession>
<evidence type="ECO:0000313" key="2">
    <source>
        <dbReference type="EMBL" id="MBL7526384.1"/>
    </source>
</evidence>
<dbReference type="InterPro" id="IPR038765">
    <property type="entry name" value="Papain-like_cys_pep_sf"/>
</dbReference>
<dbReference type="Gene3D" id="3.40.395.10">
    <property type="entry name" value="Adenoviral Proteinase, Chain A"/>
    <property type="match status" value="1"/>
</dbReference>
<proteinExistence type="predicted"/>
<dbReference type="RefSeq" id="WP_203110445.1">
    <property type="nucleotide sequence ID" value="NZ_JADOBG010000015.1"/>
</dbReference>
<dbReference type="SUPFAM" id="SSF54001">
    <property type="entry name" value="Cysteine proteinases"/>
    <property type="match status" value="1"/>
</dbReference>
<protein>
    <recommendedName>
        <fullName evidence="4">Ubiquitin-like protease family profile domain-containing protein</fullName>
    </recommendedName>
</protein>
<organism evidence="2 3">
    <name type="scientific">Legionella bononiensis</name>
    <dbReference type="NCBI Taxonomy" id="2793102"/>
    <lineage>
        <taxon>Bacteria</taxon>
        <taxon>Pseudomonadati</taxon>
        <taxon>Pseudomonadota</taxon>
        <taxon>Gammaproteobacteria</taxon>
        <taxon>Legionellales</taxon>
        <taxon>Legionellaceae</taxon>
        <taxon>Legionella</taxon>
    </lineage>
</organism>
<dbReference type="EMBL" id="JADWVN010000013">
    <property type="protein sequence ID" value="MBL7526384.1"/>
    <property type="molecule type" value="Genomic_DNA"/>
</dbReference>
<dbReference type="Proteomes" id="UP000809910">
    <property type="component" value="Unassembled WGS sequence"/>
</dbReference>
<gene>
    <name evidence="2" type="ORF">I5282_07340</name>
</gene>
<feature type="region of interest" description="Disordered" evidence="1">
    <location>
        <begin position="437"/>
        <end position="480"/>
    </location>
</feature>
<evidence type="ECO:0008006" key="4">
    <source>
        <dbReference type="Google" id="ProtNLM"/>
    </source>
</evidence>
<comment type="caution">
    <text evidence="2">The sequence shown here is derived from an EMBL/GenBank/DDBJ whole genome shotgun (WGS) entry which is preliminary data.</text>
</comment>
<evidence type="ECO:0000256" key="1">
    <source>
        <dbReference type="SAM" id="MobiDB-lite"/>
    </source>
</evidence>
<reference evidence="2 3" key="1">
    <citation type="submission" date="2020-12" db="EMBL/GenBank/DDBJ databases">
        <title>WGS of Legionella: environmental sample.</title>
        <authorList>
            <person name="Cristino S."/>
            <person name="Girolamini L."/>
            <person name="Salaris S."/>
            <person name="Pascale M.R."/>
            <person name="Mazzotta M."/>
            <person name="Orsini M."/>
            <person name="Grottola A."/>
        </authorList>
    </citation>
    <scope>NUCLEOTIDE SEQUENCE [LARGE SCALE GENOMIC DNA]</scope>
    <source>
        <strain evidence="2 3">30cs62</strain>
    </source>
</reference>
<feature type="compositionally biased region" description="Low complexity" evidence="1">
    <location>
        <begin position="444"/>
        <end position="478"/>
    </location>
</feature>
<sequence length="607" mass="67032">MPWIYPPFTSLDQHEQQAVIRNYERKFRDFDNDIIIYSALEVLRANGHTNVNAIKVGPDRAGDEFNLYMQLIGKIPQDKRYTIFSLPTLQGSHSVAVVIDTQNREVHVIDSLNQVYPEATGQIQTAIDEEILDGYRIVRPASPVTQQSDGWSCGIHSAANIVGIITGDIDLKTNKGLGPRSNAEVQNLLGIFSKAYGESSVQRQNNLNNPRLNVRQKRTLRYGLQGLDTSTLNPQIQNDIRTLIDALLVEFPQGMTEAELMQQRSFKDFAQEFTQSNPGNVLNSLLSTPEFIAILPANLEENAEEKEVVITLYLSEQLHNLQNAPAVASSSTPVVASSSAPVVAGLLTLDAALTRFADPITDGGRRGDVRHAISYFAQMTQHNSNLFNEVSCQHIANHTDPTNLACALIMLGSTDDPKLQEIVALPYPMDYFFSNPSASSDTAQPAQSSSVPVISSSSQPSASPAPQAPSVDSSSSSAPDERLTLELKQFISTLRSERGGLDSTAYWLTRTEEQRADLMRRFDAANQTPAIRPASGFAGGFFGSSSQPARRSELDDFQEELEEFLQEKVRLMGFDTIESARQTFGDEVFADMTEEFFTAKTSQLQRR</sequence>
<name>A0ABS1WAM5_9GAMM</name>
<evidence type="ECO:0000313" key="3">
    <source>
        <dbReference type="Proteomes" id="UP000809910"/>
    </source>
</evidence>
<keyword evidence="3" id="KW-1185">Reference proteome</keyword>